<dbReference type="InterPro" id="IPR020846">
    <property type="entry name" value="MFS_dom"/>
</dbReference>
<dbReference type="PANTHER" id="PTHR23514:SF3">
    <property type="entry name" value="BYPASS OF STOP CODON PROTEIN 6"/>
    <property type="match status" value="1"/>
</dbReference>
<dbReference type="GO" id="GO:0022857">
    <property type="term" value="F:transmembrane transporter activity"/>
    <property type="evidence" value="ECO:0007669"/>
    <property type="project" value="InterPro"/>
</dbReference>
<feature type="domain" description="Major facilitator superfamily (MFS) profile" evidence="8">
    <location>
        <begin position="1"/>
        <end position="387"/>
    </location>
</feature>
<feature type="transmembrane region" description="Helical" evidence="7">
    <location>
        <begin position="44"/>
        <end position="64"/>
    </location>
</feature>
<evidence type="ECO:0000256" key="5">
    <source>
        <dbReference type="ARBA" id="ARBA00022989"/>
    </source>
</evidence>
<dbReference type="AlphaFoldDB" id="A0A5D0WRF2"/>
<evidence type="ECO:0000256" key="2">
    <source>
        <dbReference type="ARBA" id="ARBA00008335"/>
    </source>
</evidence>
<feature type="transmembrane region" description="Helical" evidence="7">
    <location>
        <begin position="167"/>
        <end position="185"/>
    </location>
</feature>
<name>A0A5D0WRF2_9FIRM</name>
<evidence type="ECO:0000313" key="9">
    <source>
        <dbReference type="EMBL" id="TYC86656.1"/>
    </source>
</evidence>
<evidence type="ECO:0000256" key="3">
    <source>
        <dbReference type="ARBA" id="ARBA00022448"/>
    </source>
</evidence>
<dbReference type="SUPFAM" id="SSF103473">
    <property type="entry name" value="MFS general substrate transporter"/>
    <property type="match status" value="1"/>
</dbReference>
<protein>
    <submittedName>
        <fullName evidence="9">MFS transporter</fullName>
    </submittedName>
</protein>
<evidence type="ECO:0000256" key="6">
    <source>
        <dbReference type="ARBA" id="ARBA00023136"/>
    </source>
</evidence>
<comment type="subcellular location">
    <subcellularLocation>
        <location evidence="1">Cell membrane</location>
        <topology evidence="1">Multi-pass membrane protein</topology>
    </subcellularLocation>
</comment>
<sequence>MESLLEKKRIKLAILSVASLLMISMTASAILADIEQHYPNVSETMIQMVLTLPALLGVIFAFAAGPLSMRISKKSLVIFSLTCGLSGGLMGLILGPLAIEYLWLSSVLIGVGQGINATMTLALITVYFSGEESGAMMGLQSAFLNGGSMVLLFTSGLLANVKWNATYLVYLVFLPILLIVIKYLPYDQPLPATRLKARNRTEKLKGTVYFIALIIFLFGSCFFVFQTNIALLVVSKGYGDATLSGIINTLVSAAGMITGFRYSLIIRSLKTMTITVGIAVVGLGMGLIFFWGSLVSICVAALFIGFGIGVVMPTGIYLAANAVKKEKQSTAIALVTAAVNLGMFVSPLIFDRVSLPIPDKDPNVKFLIASLSLLLLAAVFAMSRRFILKKQH</sequence>
<feature type="transmembrane region" description="Helical" evidence="7">
    <location>
        <begin position="297"/>
        <end position="319"/>
    </location>
</feature>
<dbReference type="Gene3D" id="1.20.1250.20">
    <property type="entry name" value="MFS general substrate transporter like domains"/>
    <property type="match status" value="1"/>
</dbReference>
<organism evidence="9 10">
    <name type="scientific">Acetobacterium wieringae</name>
    <dbReference type="NCBI Taxonomy" id="52694"/>
    <lineage>
        <taxon>Bacteria</taxon>
        <taxon>Bacillati</taxon>
        <taxon>Bacillota</taxon>
        <taxon>Clostridia</taxon>
        <taxon>Eubacteriales</taxon>
        <taxon>Eubacteriaceae</taxon>
        <taxon>Acetobacterium</taxon>
    </lineage>
</organism>
<keyword evidence="6 7" id="KW-0472">Membrane</keyword>
<feature type="transmembrane region" description="Helical" evidence="7">
    <location>
        <begin position="12"/>
        <end position="32"/>
    </location>
</feature>
<dbReference type="GO" id="GO:0005886">
    <property type="term" value="C:plasma membrane"/>
    <property type="evidence" value="ECO:0007669"/>
    <property type="project" value="UniProtKB-SubCell"/>
</dbReference>
<feature type="transmembrane region" description="Helical" evidence="7">
    <location>
        <begin position="331"/>
        <end position="350"/>
    </location>
</feature>
<feature type="transmembrane region" description="Helical" evidence="7">
    <location>
        <begin position="271"/>
        <end position="291"/>
    </location>
</feature>
<evidence type="ECO:0000256" key="4">
    <source>
        <dbReference type="ARBA" id="ARBA00022692"/>
    </source>
</evidence>
<feature type="transmembrane region" description="Helical" evidence="7">
    <location>
        <begin position="76"/>
        <end position="95"/>
    </location>
</feature>
<reference evidence="9 10" key="1">
    <citation type="submission" date="2019-08" db="EMBL/GenBank/DDBJ databases">
        <title>Isolation and enrichment of carboxydotrophic bacteria from anaerobic sludge for the production of bio-based chemicals from syngas.</title>
        <authorList>
            <person name="Antares A.L."/>
            <person name="Moreira J."/>
            <person name="Diender M."/>
            <person name="Parshina S.N."/>
            <person name="Stams A.J.M."/>
            <person name="Alves M."/>
            <person name="Alves J.I."/>
            <person name="Sousa D.Z."/>
        </authorList>
    </citation>
    <scope>NUCLEOTIDE SEQUENCE [LARGE SCALE GENOMIC DNA]</scope>
    <source>
        <strain evidence="9 10">JM</strain>
    </source>
</reference>
<evidence type="ECO:0000256" key="1">
    <source>
        <dbReference type="ARBA" id="ARBA00004651"/>
    </source>
</evidence>
<proteinExistence type="inferred from homology"/>
<feature type="transmembrane region" description="Helical" evidence="7">
    <location>
        <begin position="362"/>
        <end position="382"/>
    </location>
</feature>
<comment type="caution">
    <text evidence="9">The sequence shown here is derived from an EMBL/GenBank/DDBJ whole genome shotgun (WGS) entry which is preliminary data.</text>
</comment>
<keyword evidence="5 7" id="KW-1133">Transmembrane helix</keyword>
<dbReference type="PANTHER" id="PTHR23514">
    <property type="entry name" value="BYPASS OF STOP CODON PROTEIN 6"/>
    <property type="match status" value="1"/>
</dbReference>
<accession>A0A5D0WRF2</accession>
<dbReference type="PROSITE" id="PS50850">
    <property type="entry name" value="MFS"/>
    <property type="match status" value="1"/>
</dbReference>
<evidence type="ECO:0000313" key="10">
    <source>
        <dbReference type="Proteomes" id="UP000322619"/>
    </source>
</evidence>
<dbReference type="Pfam" id="PF07690">
    <property type="entry name" value="MFS_1"/>
    <property type="match status" value="1"/>
</dbReference>
<dbReference type="InterPro" id="IPR051788">
    <property type="entry name" value="MFS_Transporter"/>
</dbReference>
<keyword evidence="3" id="KW-0813">Transport</keyword>
<feature type="transmembrane region" description="Helical" evidence="7">
    <location>
        <begin position="245"/>
        <end position="264"/>
    </location>
</feature>
<comment type="similarity">
    <text evidence="2">Belongs to the major facilitator superfamily.</text>
</comment>
<dbReference type="EMBL" id="VSLA01000008">
    <property type="protein sequence ID" value="TYC86656.1"/>
    <property type="molecule type" value="Genomic_DNA"/>
</dbReference>
<feature type="transmembrane region" description="Helical" evidence="7">
    <location>
        <begin position="206"/>
        <end position="225"/>
    </location>
</feature>
<keyword evidence="4 7" id="KW-0812">Transmembrane</keyword>
<feature type="transmembrane region" description="Helical" evidence="7">
    <location>
        <begin position="142"/>
        <end position="161"/>
    </location>
</feature>
<feature type="transmembrane region" description="Helical" evidence="7">
    <location>
        <begin position="101"/>
        <end position="130"/>
    </location>
</feature>
<evidence type="ECO:0000259" key="8">
    <source>
        <dbReference type="PROSITE" id="PS50850"/>
    </source>
</evidence>
<gene>
    <name evidence="9" type="ORF">FXB42_06070</name>
</gene>
<dbReference type="InterPro" id="IPR036259">
    <property type="entry name" value="MFS_trans_sf"/>
</dbReference>
<dbReference type="Proteomes" id="UP000322619">
    <property type="component" value="Unassembled WGS sequence"/>
</dbReference>
<dbReference type="InterPro" id="IPR011701">
    <property type="entry name" value="MFS"/>
</dbReference>
<evidence type="ECO:0000256" key="7">
    <source>
        <dbReference type="SAM" id="Phobius"/>
    </source>
</evidence>